<dbReference type="PANTHER" id="PTHR30154:SF34">
    <property type="entry name" value="TRANSCRIPTIONAL REGULATOR AZLB"/>
    <property type="match status" value="1"/>
</dbReference>
<dbReference type="InterPro" id="IPR019888">
    <property type="entry name" value="Tscrpt_reg_AsnC-like"/>
</dbReference>
<dbReference type="GO" id="GO:0043565">
    <property type="term" value="F:sequence-specific DNA binding"/>
    <property type="evidence" value="ECO:0007669"/>
    <property type="project" value="InterPro"/>
</dbReference>
<evidence type="ECO:0000256" key="2">
    <source>
        <dbReference type="ARBA" id="ARBA00023125"/>
    </source>
</evidence>
<dbReference type="Pfam" id="PF13412">
    <property type="entry name" value="HTH_24"/>
    <property type="match status" value="1"/>
</dbReference>
<protein>
    <submittedName>
        <fullName evidence="5">DNA-binding transcriptional regulator, Lrp family</fullName>
    </submittedName>
</protein>
<organism evidence="5 6">
    <name type="scientific">Natronobacterium texcoconense</name>
    <dbReference type="NCBI Taxonomy" id="1095778"/>
    <lineage>
        <taxon>Archaea</taxon>
        <taxon>Methanobacteriati</taxon>
        <taxon>Methanobacteriota</taxon>
        <taxon>Stenosarchaea group</taxon>
        <taxon>Halobacteria</taxon>
        <taxon>Halobacteriales</taxon>
        <taxon>Natrialbaceae</taxon>
        <taxon>Natronobacterium</taxon>
    </lineage>
</organism>
<dbReference type="InterPro" id="IPR011991">
    <property type="entry name" value="ArsR-like_HTH"/>
</dbReference>
<evidence type="ECO:0000313" key="6">
    <source>
        <dbReference type="Proteomes" id="UP000198848"/>
    </source>
</evidence>
<feature type="domain" description="HTH asnC-type" evidence="4">
    <location>
        <begin position="6"/>
        <end position="68"/>
    </location>
</feature>
<dbReference type="GO" id="GO:0043200">
    <property type="term" value="P:response to amino acid"/>
    <property type="evidence" value="ECO:0007669"/>
    <property type="project" value="TreeGrafter"/>
</dbReference>
<dbReference type="SUPFAM" id="SSF46785">
    <property type="entry name" value="Winged helix' DNA-binding domain"/>
    <property type="match status" value="1"/>
</dbReference>
<dbReference type="InterPro" id="IPR036388">
    <property type="entry name" value="WH-like_DNA-bd_sf"/>
</dbReference>
<keyword evidence="2 5" id="KW-0238">DNA-binding</keyword>
<name>A0A1H1IYF9_NATTX</name>
<reference evidence="6" key="1">
    <citation type="submission" date="2016-10" db="EMBL/GenBank/DDBJ databases">
        <authorList>
            <person name="Varghese N."/>
            <person name="Submissions S."/>
        </authorList>
    </citation>
    <scope>NUCLEOTIDE SEQUENCE [LARGE SCALE GENOMIC DNA]</scope>
    <source>
        <strain evidence="6">DSM 24767</strain>
    </source>
</reference>
<gene>
    <name evidence="5" type="ORF">SAMN04489842_3927</name>
</gene>
<evidence type="ECO:0000259" key="4">
    <source>
        <dbReference type="PROSITE" id="PS50956"/>
    </source>
</evidence>
<dbReference type="STRING" id="1095778.SAMN04489842_3927"/>
<evidence type="ECO:0000313" key="5">
    <source>
        <dbReference type="EMBL" id="SDR42751.1"/>
    </source>
</evidence>
<dbReference type="PROSITE" id="PS50956">
    <property type="entry name" value="HTH_ASNC_2"/>
    <property type="match status" value="1"/>
</dbReference>
<evidence type="ECO:0000256" key="1">
    <source>
        <dbReference type="ARBA" id="ARBA00023015"/>
    </source>
</evidence>
<dbReference type="EMBL" id="FNLC01000006">
    <property type="protein sequence ID" value="SDR42751.1"/>
    <property type="molecule type" value="Genomic_DNA"/>
</dbReference>
<dbReference type="PRINTS" id="PR00033">
    <property type="entry name" value="HTHASNC"/>
</dbReference>
<sequence>MDSLTLDDVDRGILHMLQQDARNHSPAAIAEEVDVAPNTVRNRIERLEEHGVIEGYNPHINYERAGFQLHVLFVCTVPVSDRHALAEQALEIEGVVRVIEALSGSENLILEAVGEDSDDITGIATQLEDVGCTIRDEQFLKEMHVQPFDHFGEEVV</sequence>
<dbReference type="AlphaFoldDB" id="A0A1H1IYF9"/>
<dbReference type="CDD" id="cd00090">
    <property type="entry name" value="HTH_ARSR"/>
    <property type="match status" value="1"/>
</dbReference>
<dbReference type="RefSeq" id="WP_090385653.1">
    <property type="nucleotide sequence ID" value="NZ_FNLC01000006.1"/>
</dbReference>
<evidence type="ECO:0000256" key="3">
    <source>
        <dbReference type="ARBA" id="ARBA00023163"/>
    </source>
</evidence>
<dbReference type="PANTHER" id="PTHR30154">
    <property type="entry name" value="LEUCINE-RESPONSIVE REGULATORY PROTEIN"/>
    <property type="match status" value="1"/>
</dbReference>
<dbReference type="Gene3D" id="1.10.10.10">
    <property type="entry name" value="Winged helix-like DNA-binding domain superfamily/Winged helix DNA-binding domain"/>
    <property type="match status" value="1"/>
</dbReference>
<proteinExistence type="predicted"/>
<keyword evidence="6" id="KW-1185">Reference proteome</keyword>
<dbReference type="InterPro" id="IPR036390">
    <property type="entry name" value="WH_DNA-bd_sf"/>
</dbReference>
<keyword evidence="1" id="KW-0805">Transcription regulation</keyword>
<dbReference type="Proteomes" id="UP000198848">
    <property type="component" value="Unassembled WGS sequence"/>
</dbReference>
<dbReference type="OrthoDB" id="57033at2157"/>
<dbReference type="InterPro" id="IPR000485">
    <property type="entry name" value="AsnC-type_HTH_dom"/>
</dbReference>
<keyword evidence="3" id="KW-0804">Transcription</keyword>
<accession>A0A1H1IYF9</accession>
<dbReference type="SMART" id="SM00344">
    <property type="entry name" value="HTH_ASNC"/>
    <property type="match status" value="1"/>
</dbReference>
<dbReference type="GO" id="GO:0005829">
    <property type="term" value="C:cytosol"/>
    <property type="evidence" value="ECO:0007669"/>
    <property type="project" value="TreeGrafter"/>
</dbReference>